<dbReference type="SUPFAM" id="SSF52540">
    <property type="entry name" value="P-loop containing nucleoside triphosphate hydrolases"/>
    <property type="match status" value="1"/>
</dbReference>
<comment type="caution">
    <text evidence="11">The sequence shown here is derived from an EMBL/GenBank/DDBJ whole genome shotgun (WGS) entry which is preliminary data.</text>
</comment>
<sequence length="291" mass="31511">MTDAAISIAGLHKHYGDLRAVDGLDLEIPRGEVFALLGPNGAGKSTTVEILEGFRKRTAGEVSVLGIDPHHATKEWRTRVGVMLQSTSARSSLTAREALLHTSRYYPNPRDVDATLDEVGLTEKANAKPQTLSGGQQRRLDVALAVIGNPELVFLDEPTTGFDPEARRRFWRLIEGLSGDGTTVVLTTHYLDEADHLADRIGIIASGRLVALDTPDGLRSRATDARITWTEGGEPRAAETPTPAAFLRDLLGRIPGEVEGLRVTHPSLEDVYLRLVDDVAEVDAAAEEEPS</sequence>
<evidence type="ECO:0000256" key="9">
    <source>
        <dbReference type="ARBA" id="ARBA00023251"/>
    </source>
</evidence>
<keyword evidence="5" id="KW-0547">Nucleotide-binding</keyword>
<dbReference type="Gene3D" id="3.40.50.300">
    <property type="entry name" value="P-loop containing nucleotide triphosphate hydrolases"/>
    <property type="match status" value="1"/>
</dbReference>
<evidence type="ECO:0000313" key="12">
    <source>
        <dbReference type="Proteomes" id="UP001172756"/>
    </source>
</evidence>
<evidence type="ECO:0000313" key="11">
    <source>
        <dbReference type="EMBL" id="MDN4482835.1"/>
    </source>
</evidence>
<gene>
    <name evidence="11" type="ORF">QQ002_04675</name>
</gene>
<dbReference type="PROSITE" id="PS00211">
    <property type="entry name" value="ABC_TRANSPORTER_1"/>
    <property type="match status" value="1"/>
</dbReference>
<keyword evidence="7" id="KW-1278">Translocase</keyword>
<dbReference type="PANTHER" id="PTHR42711">
    <property type="entry name" value="ABC TRANSPORTER ATP-BINDING PROTEIN"/>
    <property type="match status" value="1"/>
</dbReference>
<evidence type="ECO:0000256" key="3">
    <source>
        <dbReference type="ARBA" id="ARBA00022448"/>
    </source>
</evidence>
<dbReference type="InterPro" id="IPR027417">
    <property type="entry name" value="P-loop_NTPase"/>
</dbReference>
<keyword evidence="6 11" id="KW-0067">ATP-binding</keyword>
<dbReference type="FunFam" id="3.40.50.300:FF:000589">
    <property type="entry name" value="ABC transporter, ATP-binding subunit"/>
    <property type="match status" value="1"/>
</dbReference>
<dbReference type="GO" id="GO:0046677">
    <property type="term" value="P:response to antibiotic"/>
    <property type="evidence" value="ECO:0007669"/>
    <property type="project" value="UniProtKB-KW"/>
</dbReference>
<keyword evidence="4" id="KW-1003">Cell membrane</keyword>
<dbReference type="InterPro" id="IPR003439">
    <property type="entry name" value="ABC_transporter-like_ATP-bd"/>
</dbReference>
<evidence type="ECO:0000259" key="10">
    <source>
        <dbReference type="PROSITE" id="PS50893"/>
    </source>
</evidence>
<feature type="domain" description="ABC transporter" evidence="10">
    <location>
        <begin position="6"/>
        <end position="231"/>
    </location>
</feature>
<dbReference type="RefSeq" id="WP_301159840.1">
    <property type="nucleotide sequence ID" value="NZ_JAUHQB010000002.1"/>
</dbReference>
<dbReference type="GO" id="GO:0016887">
    <property type="term" value="F:ATP hydrolysis activity"/>
    <property type="evidence" value="ECO:0007669"/>
    <property type="project" value="InterPro"/>
</dbReference>
<evidence type="ECO:0000256" key="4">
    <source>
        <dbReference type="ARBA" id="ARBA00022475"/>
    </source>
</evidence>
<comment type="subcellular location">
    <subcellularLocation>
        <location evidence="1">Cell membrane</location>
        <topology evidence="1">Peripheral membrane protein</topology>
    </subcellularLocation>
</comment>
<dbReference type="PANTHER" id="PTHR42711:SF5">
    <property type="entry name" value="ABC TRANSPORTER ATP-BINDING PROTEIN NATA"/>
    <property type="match status" value="1"/>
</dbReference>
<accession>A0AB35MGI5</accession>
<evidence type="ECO:0000256" key="6">
    <source>
        <dbReference type="ARBA" id="ARBA00022840"/>
    </source>
</evidence>
<evidence type="ECO:0000256" key="1">
    <source>
        <dbReference type="ARBA" id="ARBA00004202"/>
    </source>
</evidence>
<dbReference type="GO" id="GO:0005524">
    <property type="term" value="F:ATP binding"/>
    <property type="evidence" value="ECO:0007669"/>
    <property type="project" value="UniProtKB-KW"/>
</dbReference>
<dbReference type="EMBL" id="JAUHQB010000002">
    <property type="protein sequence ID" value="MDN4482835.1"/>
    <property type="molecule type" value="Genomic_DNA"/>
</dbReference>
<evidence type="ECO:0000256" key="5">
    <source>
        <dbReference type="ARBA" id="ARBA00022741"/>
    </source>
</evidence>
<dbReference type="InterPro" id="IPR050763">
    <property type="entry name" value="ABC_transporter_ATP-binding"/>
</dbReference>
<keyword evidence="9" id="KW-0046">Antibiotic resistance</keyword>
<dbReference type="InterPro" id="IPR017871">
    <property type="entry name" value="ABC_transporter-like_CS"/>
</dbReference>
<dbReference type="InterPro" id="IPR003593">
    <property type="entry name" value="AAA+_ATPase"/>
</dbReference>
<evidence type="ECO:0000256" key="2">
    <source>
        <dbReference type="ARBA" id="ARBA00005417"/>
    </source>
</evidence>
<dbReference type="PROSITE" id="PS50893">
    <property type="entry name" value="ABC_TRANSPORTER_2"/>
    <property type="match status" value="1"/>
</dbReference>
<proteinExistence type="inferred from homology"/>
<keyword evidence="3" id="KW-0813">Transport</keyword>
<organism evidence="11 12">
    <name type="scientific">Demequina lignilytica</name>
    <dbReference type="NCBI Taxonomy" id="3051663"/>
    <lineage>
        <taxon>Bacteria</taxon>
        <taxon>Bacillati</taxon>
        <taxon>Actinomycetota</taxon>
        <taxon>Actinomycetes</taxon>
        <taxon>Micrococcales</taxon>
        <taxon>Demequinaceae</taxon>
        <taxon>Demequina</taxon>
    </lineage>
</organism>
<evidence type="ECO:0000256" key="7">
    <source>
        <dbReference type="ARBA" id="ARBA00022967"/>
    </source>
</evidence>
<name>A0AB35MGI5_9MICO</name>
<dbReference type="SMART" id="SM00382">
    <property type="entry name" value="AAA"/>
    <property type="match status" value="1"/>
</dbReference>
<dbReference type="GO" id="GO:0005886">
    <property type="term" value="C:plasma membrane"/>
    <property type="evidence" value="ECO:0007669"/>
    <property type="project" value="UniProtKB-SubCell"/>
</dbReference>
<dbReference type="Proteomes" id="UP001172756">
    <property type="component" value="Unassembled WGS sequence"/>
</dbReference>
<dbReference type="Pfam" id="PF00005">
    <property type="entry name" value="ABC_tran"/>
    <property type="match status" value="1"/>
</dbReference>
<dbReference type="CDD" id="cd03230">
    <property type="entry name" value="ABC_DR_subfamily_A"/>
    <property type="match status" value="1"/>
</dbReference>
<keyword evidence="8" id="KW-0472">Membrane</keyword>
<comment type="similarity">
    <text evidence="2">Belongs to the ABC transporter superfamily.</text>
</comment>
<evidence type="ECO:0000256" key="8">
    <source>
        <dbReference type="ARBA" id="ARBA00023136"/>
    </source>
</evidence>
<protein>
    <submittedName>
        <fullName evidence="11">ABC transporter ATP-binding protein</fullName>
    </submittedName>
</protein>
<dbReference type="AlphaFoldDB" id="A0AB35MGI5"/>
<reference evidence="11 12" key="1">
    <citation type="submission" date="2023-06" db="EMBL/GenBank/DDBJ databases">
        <title>SYSU T0a273.</title>
        <authorList>
            <person name="Gao L."/>
            <person name="Fang B.-Z."/>
            <person name="Li W.-J."/>
        </authorList>
    </citation>
    <scope>NUCLEOTIDE SEQUENCE [LARGE SCALE GENOMIC DNA]</scope>
    <source>
        <strain evidence="11 12">SYSU T0a273</strain>
    </source>
</reference>